<feature type="transmembrane region" description="Helical" evidence="7">
    <location>
        <begin position="719"/>
        <end position="739"/>
    </location>
</feature>
<proteinExistence type="inferred from homology"/>
<evidence type="ECO:0000256" key="7">
    <source>
        <dbReference type="SAM" id="Phobius"/>
    </source>
</evidence>
<reference evidence="9" key="2">
    <citation type="submission" date="2022-06" db="UniProtKB">
        <authorList>
            <consortium name="EnsemblMetazoa"/>
        </authorList>
    </citation>
    <scope>IDENTIFICATION</scope>
    <source>
        <strain evidence="9">PS312</strain>
    </source>
</reference>
<dbReference type="Pfam" id="PF10317">
    <property type="entry name" value="7TM_GPCR_Srd"/>
    <property type="match status" value="1"/>
</dbReference>
<keyword evidence="10" id="KW-1185">Reference proteome</keyword>
<feature type="region of interest" description="Disordered" evidence="6">
    <location>
        <begin position="70"/>
        <end position="102"/>
    </location>
</feature>
<feature type="transmembrane region" description="Helical" evidence="7">
    <location>
        <begin position="606"/>
        <end position="630"/>
    </location>
</feature>
<gene>
    <name evidence="9" type="primary">WBGene00280184</name>
</gene>
<accession>A0A2A6CKY6</accession>
<evidence type="ECO:0000256" key="6">
    <source>
        <dbReference type="SAM" id="MobiDB-lite"/>
    </source>
</evidence>
<dbReference type="AlphaFoldDB" id="A0A2A6CKY6"/>
<feature type="signal peptide" evidence="8">
    <location>
        <begin position="1"/>
        <end position="17"/>
    </location>
</feature>
<organism evidence="9 10">
    <name type="scientific">Pristionchus pacificus</name>
    <name type="common">Parasitic nematode worm</name>
    <dbReference type="NCBI Taxonomy" id="54126"/>
    <lineage>
        <taxon>Eukaryota</taxon>
        <taxon>Metazoa</taxon>
        <taxon>Ecdysozoa</taxon>
        <taxon>Nematoda</taxon>
        <taxon>Chromadorea</taxon>
        <taxon>Rhabditida</taxon>
        <taxon>Rhabditina</taxon>
        <taxon>Diplogasteromorpha</taxon>
        <taxon>Diplogasteroidea</taxon>
        <taxon>Neodiplogasteridae</taxon>
        <taxon>Pristionchus</taxon>
    </lineage>
</organism>
<dbReference type="PANTHER" id="PTHR22945">
    <property type="entry name" value="SERPENTINE RECEPTOR, CLASS D DELTA"/>
    <property type="match status" value="1"/>
</dbReference>
<accession>A0A8R1YYV7</accession>
<keyword evidence="5 7" id="KW-0472">Membrane</keyword>
<feature type="transmembrane region" description="Helical" evidence="7">
    <location>
        <begin position="662"/>
        <end position="685"/>
    </location>
</feature>
<comment type="subcellular location">
    <subcellularLocation>
        <location evidence="1">Membrane</location>
        <topology evidence="1">Multi-pass membrane protein</topology>
    </subcellularLocation>
</comment>
<dbReference type="Proteomes" id="UP000005239">
    <property type="component" value="Unassembled WGS sequence"/>
</dbReference>
<evidence type="ECO:0000256" key="5">
    <source>
        <dbReference type="ARBA" id="ARBA00023136"/>
    </source>
</evidence>
<evidence type="ECO:0000313" key="10">
    <source>
        <dbReference type="Proteomes" id="UP000005239"/>
    </source>
</evidence>
<feature type="chain" id="PRO_5044208560" evidence="8">
    <location>
        <begin position="18"/>
        <end position="782"/>
    </location>
</feature>
<sequence length="782" mass="85624">MVREAVALLLFFKLVHSQCYIETTCDTCEGIMFGAGMCKQLGADTGKTPICSPAPKCFMKQAPCDSSPVITTTTTDTRSTTQARSSSTATSSTTGTPTTTTAEQCTYKFPPASGTSATLATSACPDAPVLGKPFTDANILAIRGFPCTSTKLCNTCIMFLTPPPVNTFPCSYGTYPTACPQKNNMGYFNIPCIDFFTSYDFVTLGTLVPSFKGWSNGRTPSPFDPTHCNDIPTSLDLSTLKDNNIPMDPDFLKTLNSSTTACKLAALAFKAAEERYKSPGSSGKRKKRSSSSGIVDKPGDGEIELSILYQMTNLCILLTLLPLIGAFCGCDEMDKELQKERREDEKYHACRNCKRIDTSTDACPNFGYECDVTWSLTTNVLYSSDSCRCMEARCDQSAKLAFNKTIVNKIRCNNSLWLSNDGKVNAVVCAKSCNTGVCKTHTSLANSDIKPLQVKDADFNYNSLQMQLLFDSFVHIVITGSAILLNGILLLATFQPMPKSARTYAILTRIQSITDLTSSAVMLTIMQRIVPCEWSLIFIAHGSCTLFGSDACYSAYAFVIIVYSVSVRRNIIQSLTCNFHQFVNVVTCMGARFTILRYGSIARWKLILICLFTQGAAALFILIVMIAIRISDFEAERRLRRHFDYATENMAVSGTAIMEETVVSLGAAGILFGGPFSINILNWIFRGKMMHLLMEKKSIMSGVTRAIHKQFVESLTLQVLLPSLTLFSIILMYTGFLNILSSHSIHLAMVIRFGALSPIIEFVVECTAGISGLPCNDDISND</sequence>
<protein>
    <submittedName>
        <fullName evidence="9">G protein-coupled receptor</fullName>
    </submittedName>
</protein>
<evidence type="ECO:0000256" key="3">
    <source>
        <dbReference type="ARBA" id="ARBA00022692"/>
    </source>
</evidence>
<evidence type="ECO:0000256" key="1">
    <source>
        <dbReference type="ARBA" id="ARBA00004141"/>
    </source>
</evidence>
<dbReference type="InterPro" id="IPR050920">
    <property type="entry name" value="Nematode_rcpt-like_delta"/>
</dbReference>
<evidence type="ECO:0000313" key="9">
    <source>
        <dbReference type="EnsemblMetazoa" id="PPA41815.1"/>
    </source>
</evidence>
<evidence type="ECO:0000256" key="8">
    <source>
        <dbReference type="SAM" id="SignalP"/>
    </source>
</evidence>
<keyword evidence="4 7" id="KW-1133">Transmembrane helix</keyword>
<comment type="similarity">
    <text evidence="2">Belongs to the nematode receptor-like protein srd family.</text>
</comment>
<keyword evidence="3 7" id="KW-0812">Transmembrane</keyword>
<feature type="transmembrane region" description="Helical" evidence="7">
    <location>
        <begin position="473"/>
        <end position="494"/>
    </location>
</feature>
<dbReference type="InterPro" id="IPR019421">
    <property type="entry name" value="7TM_GPCR_serpentine_rcpt_Srd"/>
</dbReference>
<evidence type="ECO:0000256" key="4">
    <source>
        <dbReference type="ARBA" id="ARBA00022989"/>
    </source>
</evidence>
<dbReference type="GO" id="GO:0016020">
    <property type="term" value="C:membrane"/>
    <property type="evidence" value="ECO:0007669"/>
    <property type="project" value="UniProtKB-SubCell"/>
</dbReference>
<feature type="compositionally biased region" description="Low complexity" evidence="6">
    <location>
        <begin position="71"/>
        <end position="101"/>
    </location>
</feature>
<evidence type="ECO:0000256" key="2">
    <source>
        <dbReference type="ARBA" id="ARBA00009166"/>
    </source>
</evidence>
<name>A0A2A6CKY6_PRIPA</name>
<reference evidence="10" key="1">
    <citation type="journal article" date="2008" name="Nat. Genet.">
        <title>The Pristionchus pacificus genome provides a unique perspective on nematode lifestyle and parasitism.</title>
        <authorList>
            <person name="Dieterich C."/>
            <person name="Clifton S.W."/>
            <person name="Schuster L.N."/>
            <person name="Chinwalla A."/>
            <person name="Delehaunty K."/>
            <person name="Dinkelacker I."/>
            <person name="Fulton L."/>
            <person name="Fulton R."/>
            <person name="Godfrey J."/>
            <person name="Minx P."/>
            <person name="Mitreva M."/>
            <person name="Roeseler W."/>
            <person name="Tian H."/>
            <person name="Witte H."/>
            <person name="Yang S.P."/>
            <person name="Wilson R.K."/>
            <person name="Sommer R.J."/>
        </authorList>
    </citation>
    <scope>NUCLEOTIDE SEQUENCE [LARGE SCALE GENOMIC DNA]</scope>
    <source>
        <strain evidence="10">PS312</strain>
    </source>
</reference>
<keyword evidence="8" id="KW-0732">Signal</keyword>
<dbReference type="EnsemblMetazoa" id="PPA41815.1">
    <property type="protein sequence ID" value="PPA41815.1"/>
    <property type="gene ID" value="WBGene00280184"/>
</dbReference>
<feature type="transmembrane region" description="Helical" evidence="7">
    <location>
        <begin position="536"/>
        <end position="563"/>
    </location>
</feature>
<dbReference type="PANTHER" id="PTHR22945:SF40">
    <property type="entry name" value="SERPENTINE RECEPTOR, CLASS D (DELTA)-RELATED"/>
    <property type="match status" value="1"/>
</dbReference>